<dbReference type="SUPFAM" id="SSF52833">
    <property type="entry name" value="Thioredoxin-like"/>
    <property type="match status" value="1"/>
</dbReference>
<dbReference type="PROSITE" id="PS50222">
    <property type="entry name" value="EF_HAND_2"/>
    <property type="match status" value="2"/>
</dbReference>
<dbReference type="Gene3D" id="1.10.238.10">
    <property type="entry name" value="EF-hand"/>
    <property type="match status" value="1"/>
</dbReference>
<evidence type="ECO:0000256" key="1">
    <source>
        <dbReference type="ARBA" id="ARBA00022837"/>
    </source>
</evidence>
<dbReference type="GO" id="GO:0005509">
    <property type="term" value="F:calcium ion binding"/>
    <property type="evidence" value="ECO:0007669"/>
    <property type="project" value="InterPro"/>
</dbReference>
<feature type="signal peptide" evidence="3">
    <location>
        <begin position="1"/>
        <end position="23"/>
    </location>
</feature>
<feature type="chain" id="PRO_5031545396" description="Calmodulin" evidence="3">
    <location>
        <begin position="24"/>
        <end position="368"/>
    </location>
</feature>
<dbReference type="PANTHER" id="PTHR46115">
    <property type="entry name" value="THIOREDOXIN-LIKE PROTEIN 1"/>
    <property type="match status" value="1"/>
</dbReference>
<dbReference type="CDD" id="cd02947">
    <property type="entry name" value="TRX_family"/>
    <property type="match status" value="1"/>
</dbReference>
<keyword evidence="3" id="KW-0732">Signal</keyword>
<feature type="domain" description="Thioredoxin" evidence="5">
    <location>
        <begin position="178"/>
        <end position="310"/>
    </location>
</feature>
<dbReference type="InterPro" id="IPR013766">
    <property type="entry name" value="Thioredoxin_domain"/>
</dbReference>
<keyword evidence="1" id="KW-0106">Calcium</keyword>
<name>A0A7S4L3N0_GUITH</name>
<dbReference type="PROSITE" id="PS00018">
    <property type="entry name" value="EF_HAND_1"/>
    <property type="match status" value="2"/>
</dbReference>
<evidence type="ECO:0000259" key="4">
    <source>
        <dbReference type="PROSITE" id="PS50222"/>
    </source>
</evidence>
<dbReference type="Pfam" id="PF00085">
    <property type="entry name" value="Thioredoxin"/>
    <property type="match status" value="1"/>
</dbReference>
<evidence type="ECO:0008006" key="7">
    <source>
        <dbReference type="Google" id="ProtNLM"/>
    </source>
</evidence>
<sequence length="368" mass="40497">MLAGKARTTVLLFTMALLTGIDSFSFCPSSLLGASNRLGKSHCPRTFSRNPVLRESKSSKGKILITPADLSQAFEQMDADGSGSLSAEEVMSVLKAMGYAEQERRCIFENIDADKDGAVSKVEFLRACESETICAIVDEDSKDGGWKEELKEQDATPEDELSVKNFYKSLIQYMRKRPEEVEGKTARRAGRVGDGKVKELKSAEEFEKVMEEAGDFPVVVKFFASWCRKCLALKAKYSGIAKGYGERAIFVKIDIETKGASDLVKKRAGVVAIPTFQVWKGGQPIDKYVAGSVIAQIPGDLAKMIDKHIDGDFSLVKAIEQEPVVEEPPKQEKEQIQLGKAEVNQDAMAAWRAAQAAKTSFSRNPFKN</sequence>
<dbReference type="InterPro" id="IPR002048">
    <property type="entry name" value="EF_hand_dom"/>
</dbReference>
<evidence type="ECO:0000256" key="2">
    <source>
        <dbReference type="ARBA" id="ARBA00023157"/>
    </source>
</evidence>
<evidence type="ECO:0000313" key="6">
    <source>
        <dbReference type="EMBL" id="CAE2313396.1"/>
    </source>
</evidence>
<organism evidence="6">
    <name type="scientific">Guillardia theta</name>
    <name type="common">Cryptophyte</name>
    <name type="synonym">Cryptomonas phi</name>
    <dbReference type="NCBI Taxonomy" id="55529"/>
    <lineage>
        <taxon>Eukaryota</taxon>
        <taxon>Cryptophyceae</taxon>
        <taxon>Pyrenomonadales</taxon>
        <taxon>Geminigeraceae</taxon>
        <taxon>Guillardia</taxon>
    </lineage>
</organism>
<accession>A0A7S4L3N0</accession>
<dbReference type="InterPro" id="IPR011992">
    <property type="entry name" value="EF-hand-dom_pair"/>
</dbReference>
<feature type="domain" description="EF-hand" evidence="4">
    <location>
        <begin position="101"/>
        <end position="134"/>
    </location>
</feature>
<dbReference type="Gene3D" id="3.40.30.10">
    <property type="entry name" value="Glutaredoxin"/>
    <property type="match status" value="1"/>
</dbReference>
<protein>
    <recommendedName>
        <fullName evidence="7">Calmodulin</fullName>
    </recommendedName>
</protein>
<dbReference type="SUPFAM" id="SSF47473">
    <property type="entry name" value="EF-hand"/>
    <property type="match status" value="1"/>
</dbReference>
<dbReference type="CDD" id="cd00051">
    <property type="entry name" value="EFh"/>
    <property type="match status" value="1"/>
</dbReference>
<gene>
    <name evidence="6" type="ORF">GTHE00462_LOCUS22720</name>
</gene>
<keyword evidence="2" id="KW-1015">Disulfide bond</keyword>
<evidence type="ECO:0000259" key="5">
    <source>
        <dbReference type="PROSITE" id="PS51352"/>
    </source>
</evidence>
<dbReference type="InterPro" id="IPR036249">
    <property type="entry name" value="Thioredoxin-like_sf"/>
</dbReference>
<proteinExistence type="predicted"/>
<dbReference type="AlphaFoldDB" id="A0A7S4L3N0"/>
<dbReference type="PROSITE" id="PS51352">
    <property type="entry name" value="THIOREDOXIN_2"/>
    <property type="match status" value="1"/>
</dbReference>
<dbReference type="EMBL" id="HBKN01029343">
    <property type="protein sequence ID" value="CAE2313396.1"/>
    <property type="molecule type" value="Transcribed_RNA"/>
</dbReference>
<evidence type="ECO:0000256" key="3">
    <source>
        <dbReference type="SAM" id="SignalP"/>
    </source>
</evidence>
<dbReference type="Pfam" id="PF13499">
    <property type="entry name" value="EF-hand_7"/>
    <property type="match status" value="1"/>
</dbReference>
<feature type="domain" description="EF-hand" evidence="4">
    <location>
        <begin position="65"/>
        <end position="100"/>
    </location>
</feature>
<dbReference type="InterPro" id="IPR018247">
    <property type="entry name" value="EF_Hand_1_Ca_BS"/>
</dbReference>
<reference evidence="6" key="1">
    <citation type="submission" date="2021-01" db="EMBL/GenBank/DDBJ databases">
        <authorList>
            <person name="Corre E."/>
            <person name="Pelletier E."/>
            <person name="Niang G."/>
            <person name="Scheremetjew M."/>
            <person name="Finn R."/>
            <person name="Kale V."/>
            <person name="Holt S."/>
            <person name="Cochrane G."/>
            <person name="Meng A."/>
            <person name="Brown T."/>
            <person name="Cohen L."/>
        </authorList>
    </citation>
    <scope>NUCLEOTIDE SEQUENCE</scope>
    <source>
        <strain evidence="6">CCMP 2712</strain>
    </source>
</reference>
<dbReference type="SMART" id="SM00054">
    <property type="entry name" value="EFh"/>
    <property type="match status" value="2"/>
</dbReference>